<dbReference type="SUPFAM" id="SSF57850">
    <property type="entry name" value="RING/U-box"/>
    <property type="match status" value="1"/>
</dbReference>
<gene>
    <name evidence="6" type="ORF">Vretifemale_2759</name>
    <name evidence="7" type="ORF">Vretimale_4205</name>
</gene>
<evidence type="ECO:0000256" key="4">
    <source>
        <dbReference type="SAM" id="MobiDB-lite"/>
    </source>
</evidence>
<protein>
    <recommendedName>
        <fullName evidence="5">RING-CH-type domain-containing protein</fullName>
    </recommendedName>
</protein>
<evidence type="ECO:0000313" key="9">
    <source>
        <dbReference type="Proteomes" id="UP000747110"/>
    </source>
</evidence>
<feature type="compositionally biased region" description="Low complexity" evidence="4">
    <location>
        <begin position="206"/>
        <end position="222"/>
    </location>
</feature>
<evidence type="ECO:0000256" key="2">
    <source>
        <dbReference type="ARBA" id="ARBA00022771"/>
    </source>
</evidence>
<feature type="region of interest" description="Disordered" evidence="4">
    <location>
        <begin position="177"/>
        <end position="282"/>
    </location>
</feature>
<evidence type="ECO:0000313" key="6">
    <source>
        <dbReference type="EMBL" id="GIL72394.1"/>
    </source>
</evidence>
<evidence type="ECO:0000256" key="1">
    <source>
        <dbReference type="ARBA" id="ARBA00022723"/>
    </source>
</evidence>
<feature type="compositionally biased region" description="Basic and acidic residues" evidence="4">
    <location>
        <begin position="228"/>
        <end position="237"/>
    </location>
</feature>
<evidence type="ECO:0000313" key="7">
    <source>
        <dbReference type="EMBL" id="GIL98869.1"/>
    </source>
</evidence>
<dbReference type="SMART" id="SM00744">
    <property type="entry name" value="RINGv"/>
    <property type="match status" value="1"/>
</dbReference>
<dbReference type="OrthoDB" id="540823at2759"/>
<keyword evidence="2" id="KW-0863">Zinc-finger</keyword>
<comment type="caution">
    <text evidence="7">The sequence shown here is derived from an EMBL/GenBank/DDBJ whole genome shotgun (WGS) entry which is preliminary data.</text>
</comment>
<dbReference type="EMBL" id="BNCQ01000006">
    <property type="protein sequence ID" value="GIL98869.1"/>
    <property type="molecule type" value="Genomic_DNA"/>
</dbReference>
<proteinExistence type="predicted"/>
<keyword evidence="3" id="KW-0862">Zinc</keyword>
<evidence type="ECO:0000259" key="5">
    <source>
        <dbReference type="PROSITE" id="PS51292"/>
    </source>
</evidence>
<organism evidence="7 8">
    <name type="scientific">Volvox reticuliferus</name>
    <dbReference type="NCBI Taxonomy" id="1737510"/>
    <lineage>
        <taxon>Eukaryota</taxon>
        <taxon>Viridiplantae</taxon>
        <taxon>Chlorophyta</taxon>
        <taxon>core chlorophytes</taxon>
        <taxon>Chlorophyceae</taxon>
        <taxon>CS clade</taxon>
        <taxon>Chlamydomonadales</taxon>
        <taxon>Volvocaceae</taxon>
        <taxon>Volvox</taxon>
    </lineage>
</organism>
<feature type="domain" description="RING-CH-type" evidence="5">
    <location>
        <begin position="17"/>
        <end position="75"/>
    </location>
</feature>
<accession>A0A8J4DAD1</accession>
<evidence type="ECO:0000313" key="8">
    <source>
        <dbReference type="Proteomes" id="UP000722791"/>
    </source>
</evidence>
<dbReference type="Proteomes" id="UP000747110">
    <property type="component" value="Unassembled WGS sequence"/>
</dbReference>
<dbReference type="Proteomes" id="UP000722791">
    <property type="component" value="Unassembled WGS sequence"/>
</dbReference>
<dbReference type="Gene3D" id="3.30.40.10">
    <property type="entry name" value="Zinc/RING finger domain, C3HC4 (zinc finger)"/>
    <property type="match status" value="1"/>
</dbReference>
<keyword evidence="9" id="KW-1185">Reference proteome</keyword>
<dbReference type="EMBL" id="BNCP01000004">
    <property type="protein sequence ID" value="GIL72394.1"/>
    <property type="molecule type" value="Genomic_DNA"/>
</dbReference>
<sequence>MMSTDVPNSAASAATPASPATRPICWICLDEDPQPAPCKCPNYVHRSCLARWQLERLGKREERECRFCSTVLPPWQETLLPKRVKPAPEAIVNVHAPDGSLHRIPLRPGLAGRRRFLRSVRQALALPAHAQLEMSFEVAVPAVEGCTRPTLINTRDFSLASHIATVNAGVRRAKWEANGAGPEGVPDREGELDGAHAEQVAERGRPGQQPAATQTAPAPVVGRPGHAGQDEEGRDDREGGEEEEERDQERGQQKHRRRPAPREWGVSAGPSSRRGITKRTRR</sequence>
<feature type="compositionally biased region" description="Basic and acidic residues" evidence="4">
    <location>
        <begin position="185"/>
        <end position="205"/>
    </location>
</feature>
<evidence type="ECO:0000256" key="3">
    <source>
        <dbReference type="ARBA" id="ARBA00022833"/>
    </source>
</evidence>
<dbReference type="AlphaFoldDB" id="A0A8J4DAD1"/>
<dbReference type="PROSITE" id="PS51292">
    <property type="entry name" value="ZF_RING_CH"/>
    <property type="match status" value="1"/>
</dbReference>
<dbReference type="InterPro" id="IPR013083">
    <property type="entry name" value="Znf_RING/FYVE/PHD"/>
</dbReference>
<dbReference type="GO" id="GO:0008270">
    <property type="term" value="F:zinc ion binding"/>
    <property type="evidence" value="ECO:0007669"/>
    <property type="project" value="UniProtKB-KW"/>
</dbReference>
<dbReference type="InterPro" id="IPR011016">
    <property type="entry name" value="Znf_RING-CH"/>
</dbReference>
<keyword evidence="1" id="KW-0479">Metal-binding</keyword>
<dbReference type="Pfam" id="PF12906">
    <property type="entry name" value="RINGv"/>
    <property type="match status" value="1"/>
</dbReference>
<reference evidence="7" key="1">
    <citation type="journal article" date="2021" name="Proc. Natl. Acad. Sci. U.S.A.">
        <title>Three genomes in the algal genus Volvox reveal the fate of a haploid sex-determining region after a transition to homothallism.</title>
        <authorList>
            <person name="Yamamoto K."/>
            <person name="Hamaji T."/>
            <person name="Kawai-Toyooka H."/>
            <person name="Matsuzaki R."/>
            <person name="Takahashi F."/>
            <person name="Nishimura Y."/>
            <person name="Kawachi M."/>
            <person name="Noguchi H."/>
            <person name="Minakuchi Y."/>
            <person name="Umen J.G."/>
            <person name="Toyoda A."/>
            <person name="Nozaki H."/>
        </authorList>
    </citation>
    <scope>NUCLEOTIDE SEQUENCE</scope>
    <source>
        <strain evidence="7">NIES-3785</strain>
        <strain evidence="6">NIES-3786</strain>
    </source>
</reference>
<name>A0A8J4DAD1_9CHLO</name>